<accession>A0A2P2QTX2</accession>
<reference evidence="1" key="1">
    <citation type="submission" date="2018-02" db="EMBL/GenBank/DDBJ databases">
        <title>Rhizophora mucronata_Transcriptome.</title>
        <authorList>
            <person name="Meera S.P."/>
            <person name="Sreeshan A."/>
            <person name="Augustine A."/>
        </authorList>
    </citation>
    <scope>NUCLEOTIDE SEQUENCE</scope>
    <source>
        <tissue evidence="1">Leaf</tissue>
    </source>
</reference>
<dbReference type="EMBL" id="GGEC01089943">
    <property type="protein sequence ID" value="MBX70427.1"/>
    <property type="molecule type" value="Transcribed_RNA"/>
</dbReference>
<sequence length="123" mass="14233">MECRGAVNCLVYKHIISGKTSYPTKKSHFRELQQEVNVAPTSEGSMHLYFLLHISYLASKVPLSRDECIQSHTKYQTELIEQSIILKFRIVYFSEYGKDSEHGTQVRCMIPPRSTTNLNKCKF</sequence>
<organism evidence="1">
    <name type="scientific">Rhizophora mucronata</name>
    <name type="common">Asiatic mangrove</name>
    <dbReference type="NCBI Taxonomy" id="61149"/>
    <lineage>
        <taxon>Eukaryota</taxon>
        <taxon>Viridiplantae</taxon>
        <taxon>Streptophyta</taxon>
        <taxon>Embryophyta</taxon>
        <taxon>Tracheophyta</taxon>
        <taxon>Spermatophyta</taxon>
        <taxon>Magnoliopsida</taxon>
        <taxon>eudicotyledons</taxon>
        <taxon>Gunneridae</taxon>
        <taxon>Pentapetalae</taxon>
        <taxon>rosids</taxon>
        <taxon>fabids</taxon>
        <taxon>Malpighiales</taxon>
        <taxon>Rhizophoraceae</taxon>
        <taxon>Rhizophora</taxon>
    </lineage>
</organism>
<evidence type="ECO:0000313" key="1">
    <source>
        <dbReference type="EMBL" id="MBX70427.1"/>
    </source>
</evidence>
<proteinExistence type="predicted"/>
<name>A0A2P2QTX2_RHIMU</name>
<dbReference type="AlphaFoldDB" id="A0A2P2QTX2"/>
<protein>
    <submittedName>
        <fullName evidence="1">Uncharacterized protein</fullName>
    </submittedName>
</protein>